<dbReference type="Proteomes" id="UP001164746">
    <property type="component" value="Chromosome 17"/>
</dbReference>
<evidence type="ECO:0000313" key="2">
    <source>
        <dbReference type="Proteomes" id="UP001164746"/>
    </source>
</evidence>
<organism evidence="1 2">
    <name type="scientific">Mya arenaria</name>
    <name type="common">Soft-shell clam</name>
    <dbReference type="NCBI Taxonomy" id="6604"/>
    <lineage>
        <taxon>Eukaryota</taxon>
        <taxon>Metazoa</taxon>
        <taxon>Spiralia</taxon>
        <taxon>Lophotrochozoa</taxon>
        <taxon>Mollusca</taxon>
        <taxon>Bivalvia</taxon>
        <taxon>Autobranchia</taxon>
        <taxon>Heteroconchia</taxon>
        <taxon>Euheterodonta</taxon>
        <taxon>Imparidentia</taxon>
        <taxon>Neoheterodontei</taxon>
        <taxon>Myida</taxon>
        <taxon>Myoidea</taxon>
        <taxon>Myidae</taxon>
        <taxon>Mya</taxon>
    </lineage>
</organism>
<gene>
    <name evidence="1" type="ORF">MAR_033017</name>
</gene>
<evidence type="ECO:0000313" key="1">
    <source>
        <dbReference type="EMBL" id="WAR30475.1"/>
    </source>
</evidence>
<reference evidence="1" key="1">
    <citation type="submission" date="2022-11" db="EMBL/GenBank/DDBJ databases">
        <title>Centuries of genome instability and evolution in soft-shell clam transmissible cancer (bioRxiv).</title>
        <authorList>
            <person name="Hart S.F.M."/>
            <person name="Yonemitsu M.A."/>
            <person name="Giersch R.M."/>
            <person name="Beal B.F."/>
            <person name="Arriagada G."/>
            <person name="Davis B.W."/>
            <person name="Ostrander E.A."/>
            <person name="Goff S.P."/>
            <person name="Metzger M.J."/>
        </authorList>
    </citation>
    <scope>NUCLEOTIDE SEQUENCE</scope>
    <source>
        <strain evidence="1">MELC-2E11</strain>
        <tissue evidence="1">Siphon/mantle</tissue>
    </source>
</reference>
<sequence>MVQEASQLRQMAMIWIRKYWDR</sequence>
<protein>
    <submittedName>
        <fullName evidence="1">Uncharacterized protein</fullName>
    </submittedName>
</protein>
<name>A0ABY7G7T8_MYAAR</name>
<keyword evidence="2" id="KW-1185">Reference proteome</keyword>
<accession>A0ABY7G7T8</accession>
<proteinExistence type="predicted"/>
<dbReference type="EMBL" id="CP111028">
    <property type="protein sequence ID" value="WAR30475.1"/>
    <property type="molecule type" value="Genomic_DNA"/>
</dbReference>